<evidence type="ECO:0000313" key="6">
    <source>
        <dbReference type="EMBL" id="MBB2497511.1"/>
    </source>
</evidence>
<dbReference type="Gene3D" id="1.10.10.10">
    <property type="entry name" value="Winged helix-like DNA-binding domain superfamily/Winged helix DNA-binding domain"/>
    <property type="match status" value="1"/>
</dbReference>
<evidence type="ECO:0000256" key="3">
    <source>
        <dbReference type="ARBA" id="ARBA00023125"/>
    </source>
</evidence>
<evidence type="ECO:0000256" key="2">
    <source>
        <dbReference type="ARBA" id="ARBA00023015"/>
    </source>
</evidence>
<dbReference type="GO" id="GO:0003700">
    <property type="term" value="F:DNA-binding transcription factor activity"/>
    <property type="evidence" value="ECO:0007669"/>
    <property type="project" value="InterPro"/>
</dbReference>
<dbReference type="EMBL" id="JACJUD010000010">
    <property type="protein sequence ID" value="MBB2497511.1"/>
    <property type="molecule type" value="Genomic_DNA"/>
</dbReference>
<dbReference type="PROSITE" id="PS50931">
    <property type="entry name" value="HTH_LYSR"/>
    <property type="match status" value="1"/>
</dbReference>
<feature type="domain" description="HTH lysR-type" evidence="5">
    <location>
        <begin position="9"/>
        <end position="66"/>
    </location>
</feature>
<dbReference type="Proteomes" id="UP000542720">
    <property type="component" value="Unassembled WGS sequence"/>
</dbReference>
<dbReference type="PANTHER" id="PTHR30118:SF15">
    <property type="entry name" value="TRANSCRIPTIONAL REGULATORY PROTEIN"/>
    <property type="match status" value="1"/>
</dbReference>
<keyword evidence="3" id="KW-0238">DNA-binding</keyword>
<dbReference type="SUPFAM" id="SSF53850">
    <property type="entry name" value="Periplasmic binding protein-like II"/>
    <property type="match status" value="1"/>
</dbReference>
<dbReference type="InterPro" id="IPR050389">
    <property type="entry name" value="LysR-type_TF"/>
</dbReference>
<dbReference type="Pfam" id="PF03466">
    <property type="entry name" value="LysR_substrate"/>
    <property type="match status" value="1"/>
</dbReference>
<keyword evidence="4" id="KW-0804">Transcription</keyword>
<dbReference type="Gene3D" id="3.40.190.10">
    <property type="entry name" value="Periplasmic binding protein-like II"/>
    <property type="match status" value="2"/>
</dbReference>
<evidence type="ECO:0000256" key="1">
    <source>
        <dbReference type="ARBA" id="ARBA00009437"/>
    </source>
</evidence>
<name>A0A7W4LQH6_9GAMM</name>
<evidence type="ECO:0000313" key="7">
    <source>
        <dbReference type="Proteomes" id="UP000542720"/>
    </source>
</evidence>
<dbReference type="InterPro" id="IPR000847">
    <property type="entry name" value="LysR_HTH_N"/>
</dbReference>
<dbReference type="GO" id="GO:0003677">
    <property type="term" value="F:DNA binding"/>
    <property type="evidence" value="ECO:0007669"/>
    <property type="project" value="UniProtKB-KW"/>
</dbReference>
<dbReference type="AlphaFoldDB" id="A0A7W4LQH6"/>
<comment type="caution">
    <text evidence="6">The sequence shown here is derived from an EMBL/GenBank/DDBJ whole genome shotgun (WGS) entry which is preliminary data.</text>
</comment>
<comment type="similarity">
    <text evidence="1">Belongs to the LysR transcriptional regulatory family.</text>
</comment>
<gene>
    <name evidence="6" type="ORF">H3H51_21015</name>
</gene>
<dbReference type="PANTHER" id="PTHR30118">
    <property type="entry name" value="HTH-TYPE TRANSCRIPTIONAL REGULATOR LEUO-RELATED"/>
    <property type="match status" value="1"/>
</dbReference>
<dbReference type="SUPFAM" id="SSF46785">
    <property type="entry name" value="Winged helix' DNA-binding domain"/>
    <property type="match status" value="1"/>
</dbReference>
<keyword evidence="2" id="KW-0805">Transcription regulation</keyword>
<evidence type="ECO:0000256" key="4">
    <source>
        <dbReference type="ARBA" id="ARBA00023163"/>
    </source>
</evidence>
<dbReference type="InterPro" id="IPR036388">
    <property type="entry name" value="WH-like_DNA-bd_sf"/>
</dbReference>
<dbReference type="InterPro" id="IPR036390">
    <property type="entry name" value="WH_DNA-bd_sf"/>
</dbReference>
<organism evidence="6 7">
    <name type="scientific">Aquipseudomonas ullengensis</name>
    <dbReference type="NCBI Taxonomy" id="2759166"/>
    <lineage>
        <taxon>Bacteria</taxon>
        <taxon>Pseudomonadati</taxon>
        <taxon>Pseudomonadota</taxon>
        <taxon>Gammaproteobacteria</taxon>
        <taxon>Pseudomonadales</taxon>
        <taxon>Pseudomonadaceae</taxon>
        <taxon>Aquipseudomonas</taxon>
    </lineage>
</organism>
<dbReference type="RefSeq" id="WP_183091044.1">
    <property type="nucleotide sequence ID" value="NZ_JACJUD010000010.1"/>
</dbReference>
<accession>A0A7W4LQH6</accession>
<keyword evidence="7" id="KW-1185">Reference proteome</keyword>
<sequence length="299" mass="32848">MTRLDLPHVDLNLRVVFDLLMQERDLRRAAERLFLAPAQVSGALARLRRQYDDPLFVPAGPYLQPTPRALALTAIGQIAPFDPSISREVLRIGMSDDAELGLLPQLQRHLHAVAPHVVLVVRRTQHQTLARQLNAGEITVAIAYVGELPPGIRQRRLRRSRSLLLRGDGQGAPLSLVDYAARPHALVSGVGDLHGFIDDELRQRGLSREVRLVVPQFHGLAGLLRGSAMVASVPDYTAPALLAEGGVRVEELPFAAPRFDLSMAWSASREVELAPVQRWLREAISTCLGEVAEEGVEIA</sequence>
<reference evidence="6 7" key="1">
    <citation type="submission" date="2020-08" db="EMBL/GenBank/DDBJ databases">
        <authorList>
            <person name="Kim C.M."/>
        </authorList>
    </citation>
    <scope>NUCLEOTIDE SEQUENCE [LARGE SCALE GENOMIC DNA]</scope>
    <source>
        <strain evidence="6 7">UL070</strain>
    </source>
</reference>
<protein>
    <submittedName>
        <fullName evidence="6">LysR family transcriptional regulator</fullName>
    </submittedName>
</protein>
<evidence type="ECO:0000259" key="5">
    <source>
        <dbReference type="PROSITE" id="PS50931"/>
    </source>
</evidence>
<dbReference type="Pfam" id="PF00126">
    <property type="entry name" value="HTH_1"/>
    <property type="match status" value="1"/>
</dbReference>
<dbReference type="InterPro" id="IPR005119">
    <property type="entry name" value="LysR_subst-bd"/>
</dbReference>
<proteinExistence type="inferred from homology"/>